<evidence type="ECO:0000313" key="3">
    <source>
        <dbReference type="EMBL" id="SSA50752.1"/>
    </source>
</evidence>
<dbReference type="GO" id="GO:0006529">
    <property type="term" value="P:asparagine biosynthetic process"/>
    <property type="evidence" value="ECO:0007669"/>
    <property type="project" value="InterPro"/>
</dbReference>
<evidence type="ECO:0000313" key="2">
    <source>
        <dbReference type="EMBL" id="PWJ12944.1"/>
    </source>
</evidence>
<organism evidence="3 5">
    <name type="scientific">Jannaschia seohaensis</name>
    <dbReference type="NCBI Taxonomy" id="475081"/>
    <lineage>
        <taxon>Bacteria</taxon>
        <taxon>Pseudomonadati</taxon>
        <taxon>Pseudomonadota</taxon>
        <taxon>Alphaproteobacteria</taxon>
        <taxon>Rhodobacterales</taxon>
        <taxon>Roseobacteraceae</taxon>
        <taxon>Jannaschia</taxon>
    </lineage>
</organism>
<feature type="domain" description="Asparagine synthetase" evidence="1">
    <location>
        <begin position="53"/>
        <end position="181"/>
    </location>
</feature>
<gene>
    <name evidence="2" type="ORF">BCF38_11580</name>
    <name evidence="3" type="ORF">SAMN05421539_11580</name>
</gene>
<accession>A0A2Y9C328</accession>
<keyword evidence="4" id="KW-1185">Reference proteome</keyword>
<dbReference type="Proteomes" id="UP000245839">
    <property type="component" value="Unassembled WGS sequence"/>
</dbReference>
<dbReference type="Pfam" id="PF00733">
    <property type="entry name" value="Asn_synthase"/>
    <property type="match status" value="1"/>
</dbReference>
<dbReference type="RefSeq" id="WP_109566108.1">
    <property type="nucleotide sequence ID" value="NZ_QGDJ01000015.1"/>
</dbReference>
<proteinExistence type="predicted"/>
<protein>
    <submittedName>
        <fullName evidence="3">Asparagine synthase</fullName>
    </submittedName>
</protein>
<evidence type="ECO:0000313" key="4">
    <source>
        <dbReference type="Proteomes" id="UP000245839"/>
    </source>
</evidence>
<dbReference type="InterPro" id="IPR014729">
    <property type="entry name" value="Rossmann-like_a/b/a_fold"/>
</dbReference>
<dbReference type="AlphaFoldDB" id="A0A2Y9C328"/>
<dbReference type="InterPro" id="IPR001962">
    <property type="entry name" value="Asn_synthase"/>
</dbReference>
<dbReference type="EMBL" id="UETC01000015">
    <property type="protein sequence ID" value="SSA50752.1"/>
    <property type="molecule type" value="Genomic_DNA"/>
</dbReference>
<name>A0A2Y9C328_9RHOB</name>
<reference evidence="3 5" key="1">
    <citation type="submission" date="2016-10" db="EMBL/GenBank/DDBJ databases">
        <authorList>
            <person name="Cai Z."/>
        </authorList>
    </citation>
    <scope>NUCLEOTIDE SEQUENCE [LARGE SCALE GENOMIC DNA]</scope>
    <source>
        <strain evidence="3 5">DSM 25227</strain>
    </source>
</reference>
<dbReference type="Proteomes" id="UP000251571">
    <property type="component" value="Unassembled WGS sequence"/>
</dbReference>
<dbReference type="EMBL" id="QGDJ01000015">
    <property type="protein sequence ID" value="PWJ12944.1"/>
    <property type="molecule type" value="Genomic_DNA"/>
</dbReference>
<evidence type="ECO:0000313" key="5">
    <source>
        <dbReference type="Proteomes" id="UP000251571"/>
    </source>
</evidence>
<sequence length="345" mass="38334">MSYSYASASPLRNESLYLMYRRFFPIPAPSQKLTPVSTAQEMHDYIAQRMGALATQGKIGIMLSGGMDSVMLAKFLPEGSIAYTLDYGEGQEQHSEFAEAAKAIPPGVTHKKLSVTREAYAEMARELTLLKREPLVPHDPAFGIGARVAREDGITHMVYGGGADPRFAGFAHFYKDPSYEGVRKAIIKQFVAPWHVLKSPAPVDWVLGHFTVGNRVDVRGFLNIVGTEGQAVSDTLRACGLTPVAPLAEMVWTHEFDIAGRGGKYPLRDLFKLIYPGKSPNKKAPLPVPYGAWMKGYVPARPEFRTDRLHWFGGKNLYQIYALELYMDLRDAHGWETPPGDRLMA</sequence>
<evidence type="ECO:0000259" key="1">
    <source>
        <dbReference type="Pfam" id="PF00733"/>
    </source>
</evidence>
<dbReference type="SUPFAM" id="SSF52402">
    <property type="entry name" value="Adenine nucleotide alpha hydrolases-like"/>
    <property type="match status" value="1"/>
</dbReference>
<reference evidence="2 4" key="2">
    <citation type="submission" date="2018-03" db="EMBL/GenBank/DDBJ databases">
        <title>Genomic Encyclopedia of Archaeal and Bacterial Type Strains, Phase II (KMG-II): from individual species to whole genera.</title>
        <authorList>
            <person name="Goeker M."/>
        </authorList>
    </citation>
    <scope>NUCLEOTIDE SEQUENCE [LARGE SCALE GENOMIC DNA]</scope>
    <source>
        <strain evidence="2 4">DSM 25227</strain>
    </source>
</reference>
<dbReference type="Gene3D" id="3.40.50.620">
    <property type="entry name" value="HUPs"/>
    <property type="match status" value="1"/>
</dbReference>
<dbReference type="OrthoDB" id="9763290at2"/>
<dbReference type="GO" id="GO:0004066">
    <property type="term" value="F:asparagine synthase (glutamine-hydrolyzing) activity"/>
    <property type="evidence" value="ECO:0007669"/>
    <property type="project" value="InterPro"/>
</dbReference>